<evidence type="ECO:0000259" key="1">
    <source>
        <dbReference type="Pfam" id="PF17919"/>
    </source>
</evidence>
<dbReference type="AlphaFoldDB" id="A0A8C9XXV6"/>
<organism evidence="2 3">
    <name type="scientific">Sander lucioperca</name>
    <name type="common">Pike-perch</name>
    <name type="synonym">Perca lucioperca</name>
    <dbReference type="NCBI Taxonomy" id="283035"/>
    <lineage>
        <taxon>Eukaryota</taxon>
        <taxon>Metazoa</taxon>
        <taxon>Chordata</taxon>
        <taxon>Craniata</taxon>
        <taxon>Vertebrata</taxon>
        <taxon>Euteleostomi</taxon>
        <taxon>Actinopterygii</taxon>
        <taxon>Neopterygii</taxon>
        <taxon>Teleostei</taxon>
        <taxon>Neoteleostei</taxon>
        <taxon>Acanthomorphata</taxon>
        <taxon>Eupercaria</taxon>
        <taxon>Perciformes</taxon>
        <taxon>Percoidei</taxon>
        <taxon>Percidae</taxon>
        <taxon>Luciopercinae</taxon>
        <taxon>Sander</taxon>
    </lineage>
</organism>
<protein>
    <recommendedName>
        <fullName evidence="1">Reverse transcriptase/retrotransposon-derived protein RNase H-like domain-containing protein</fullName>
    </recommendedName>
</protein>
<name>A0A8C9XXV6_SANLU</name>
<reference evidence="2" key="1">
    <citation type="submission" date="2025-08" db="UniProtKB">
        <authorList>
            <consortium name="Ensembl"/>
        </authorList>
    </citation>
    <scope>IDENTIFICATION</scope>
</reference>
<dbReference type="Ensembl" id="ENSSLUT00000018189.1">
    <property type="protein sequence ID" value="ENSSLUP00000017621.1"/>
    <property type="gene ID" value="ENSSLUG00000008247.1"/>
</dbReference>
<dbReference type="SUPFAM" id="SSF56672">
    <property type="entry name" value="DNA/RNA polymerases"/>
    <property type="match status" value="1"/>
</dbReference>
<proteinExistence type="predicted"/>
<evidence type="ECO:0000313" key="3">
    <source>
        <dbReference type="Proteomes" id="UP000694568"/>
    </source>
</evidence>
<feature type="domain" description="Reverse transcriptase/retrotransposon-derived protein RNase H-like" evidence="1">
    <location>
        <begin position="14"/>
        <end position="78"/>
    </location>
</feature>
<dbReference type="Gene3D" id="3.10.20.370">
    <property type="match status" value="1"/>
</dbReference>
<dbReference type="Pfam" id="PF17919">
    <property type="entry name" value="RT_RNaseH_2"/>
    <property type="match status" value="1"/>
</dbReference>
<dbReference type="InterPro" id="IPR043502">
    <property type="entry name" value="DNA/RNA_pol_sf"/>
</dbReference>
<keyword evidence="3" id="KW-1185">Reference proteome</keyword>
<dbReference type="InterPro" id="IPR041577">
    <property type="entry name" value="RT_RNaseH_2"/>
</dbReference>
<sequence length="162" mass="18318">MDQNQIDKPATIQWTEDMKYAFRHVKFLMCSAPELGLPCYKLTFHLYVAEDGNVAMAVLAQKHGDKLRPVGYYSKMLPLIVKGMVACLRAVAAAAIILLVSACDVTSRADFDQLTQRLKAGHIQKPYLTLNSMDGFFSKFVCVWKHQRHNITPQIPEKVIFS</sequence>
<dbReference type="GeneTree" id="ENSGT00960000186724"/>
<dbReference type="Proteomes" id="UP000694568">
    <property type="component" value="Unplaced"/>
</dbReference>
<evidence type="ECO:0000313" key="2">
    <source>
        <dbReference type="Ensembl" id="ENSSLUP00000017621.1"/>
    </source>
</evidence>
<accession>A0A8C9XXV6</accession>
<reference evidence="2" key="2">
    <citation type="submission" date="2025-09" db="UniProtKB">
        <authorList>
            <consortium name="Ensembl"/>
        </authorList>
    </citation>
    <scope>IDENTIFICATION</scope>
</reference>